<dbReference type="Proteomes" id="UP000006671">
    <property type="component" value="Unassembled WGS sequence"/>
</dbReference>
<gene>
    <name evidence="6" type="ORF">NAEGRDRAFT_44667</name>
</gene>
<feature type="region of interest" description="Disordered" evidence="4">
    <location>
        <begin position="1"/>
        <end position="50"/>
    </location>
</feature>
<dbReference type="VEuPathDB" id="AmoebaDB:NAEGRDRAFT_44667"/>
<feature type="compositionally biased region" description="Acidic residues" evidence="4">
    <location>
        <begin position="25"/>
        <end position="38"/>
    </location>
</feature>
<dbReference type="GO" id="GO:0016887">
    <property type="term" value="F:ATP hydrolysis activity"/>
    <property type="evidence" value="ECO:0007669"/>
    <property type="project" value="InterPro"/>
</dbReference>
<protein>
    <submittedName>
        <fullName evidence="6">Predicted protein</fullName>
    </submittedName>
</protein>
<keyword evidence="1 3" id="KW-0547">Nucleotide-binding</keyword>
<evidence type="ECO:0000256" key="4">
    <source>
        <dbReference type="SAM" id="MobiDB-lite"/>
    </source>
</evidence>
<organism evidence="7">
    <name type="scientific">Naegleria gruberi</name>
    <name type="common">Amoeba</name>
    <dbReference type="NCBI Taxonomy" id="5762"/>
    <lineage>
        <taxon>Eukaryota</taxon>
        <taxon>Discoba</taxon>
        <taxon>Heterolobosea</taxon>
        <taxon>Tetramitia</taxon>
        <taxon>Eutetramitia</taxon>
        <taxon>Vahlkampfiidae</taxon>
        <taxon>Naegleria</taxon>
    </lineage>
</organism>
<name>D2VMJ6_NAEGR</name>
<dbReference type="InterPro" id="IPR027417">
    <property type="entry name" value="P-loop_NTPase"/>
</dbReference>
<dbReference type="AlphaFoldDB" id="D2VMJ6"/>
<reference evidence="6 7" key="1">
    <citation type="journal article" date="2010" name="Cell">
        <title>The genome of Naegleria gruberi illuminates early eukaryotic versatility.</title>
        <authorList>
            <person name="Fritz-Laylin L.K."/>
            <person name="Prochnik S.E."/>
            <person name="Ginger M.L."/>
            <person name="Dacks J.B."/>
            <person name="Carpenter M.L."/>
            <person name="Field M.C."/>
            <person name="Kuo A."/>
            <person name="Paredez A."/>
            <person name="Chapman J."/>
            <person name="Pham J."/>
            <person name="Shu S."/>
            <person name="Neupane R."/>
            <person name="Cipriano M."/>
            <person name="Mancuso J."/>
            <person name="Tu H."/>
            <person name="Salamov A."/>
            <person name="Lindquist E."/>
            <person name="Shapiro H."/>
            <person name="Lucas S."/>
            <person name="Grigoriev I.V."/>
            <person name="Cande W.Z."/>
            <person name="Fulton C."/>
            <person name="Rokhsar D.S."/>
            <person name="Dawson S.C."/>
        </authorList>
    </citation>
    <scope>NUCLEOTIDE SEQUENCE [LARGE SCALE GENOMIC DNA]</scope>
    <source>
        <strain evidence="6 7">NEG-M</strain>
    </source>
</reference>
<dbReference type="InterPro" id="IPR003959">
    <property type="entry name" value="ATPase_AAA_core"/>
</dbReference>
<dbReference type="OrthoDB" id="29072at2759"/>
<evidence type="ECO:0000313" key="6">
    <source>
        <dbReference type="EMBL" id="EFC41998.1"/>
    </source>
</evidence>
<accession>D2VMJ6</accession>
<dbReference type="GeneID" id="8851641"/>
<dbReference type="InterPro" id="IPR041569">
    <property type="entry name" value="AAA_lid_3"/>
</dbReference>
<evidence type="ECO:0000256" key="3">
    <source>
        <dbReference type="RuleBase" id="RU003651"/>
    </source>
</evidence>
<evidence type="ECO:0000256" key="2">
    <source>
        <dbReference type="ARBA" id="ARBA00022840"/>
    </source>
</evidence>
<evidence type="ECO:0000256" key="1">
    <source>
        <dbReference type="ARBA" id="ARBA00022741"/>
    </source>
</evidence>
<dbReference type="Pfam" id="PF00004">
    <property type="entry name" value="AAA"/>
    <property type="match status" value="1"/>
</dbReference>
<dbReference type="Gene3D" id="3.40.50.300">
    <property type="entry name" value="P-loop containing nucleotide triphosphate hydrolases"/>
    <property type="match status" value="1"/>
</dbReference>
<dbReference type="RefSeq" id="XP_002674742.1">
    <property type="nucleotide sequence ID" value="XM_002674696.1"/>
</dbReference>
<comment type="similarity">
    <text evidence="3">Belongs to the AAA ATPase family.</text>
</comment>
<dbReference type="InterPro" id="IPR050304">
    <property type="entry name" value="MT-severing_AAA_ATPase"/>
</dbReference>
<dbReference type="eggNOG" id="KOG0739">
    <property type="taxonomic scope" value="Eukaryota"/>
</dbReference>
<dbReference type="SUPFAM" id="SSF52540">
    <property type="entry name" value="P-loop containing nucleoside triphosphate hydrolases"/>
    <property type="match status" value="1"/>
</dbReference>
<evidence type="ECO:0000313" key="7">
    <source>
        <dbReference type="Proteomes" id="UP000006671"/>
    </source>
</evidence>
<evidence type="ECO:0000259" key="5">
    <source>
        <dbReference type="SMART" id="SM00382"/>
    </source>
</evidence>
<dbReference type="Pfam" id="PF09336">
    <property type="entry name" value="Vps4_C"/>
    <property type="match status" value="1"/>
</dbReference>
<dbReference type="KEGG" id="ngr:NAEGRDRAFT_44667"/>
<dbReference type="InterPro" id="IPR003960">
    <property type="entry name" value="ATPase_AAA_CS"/>
</dbReference>
<sequence>METSSSSLKKVDSKKSNKRPIMIDESGDESSAEEDEEASSQYSSKRKKRKDVEEIKSFIIDSKKKGPNDQTWKQIVGLESVIECIREATILPQKFPQLFVGERRPWRAILLYTLLASTLASESEATFFSVSSADLLSKWVGQSEKKIKQLFEFAASRKPSIIFIDEIDSLCSARNDTDSETSRRIKTEFLVQMQGIGSRDGVTVIGATNLPWDIDSAIRRRFEKRIYVPLPTQESRREIIKHNLRNTPNSLIEENFQKIAELTDGYSGSDLSVVIRQAIMEPLRKCQQATHFRLISGYSPITGIERNDLLEPVFENIEQFDTVQISLYDISPEKLLPPLVSFEDFEKALNIIHPTLSREDVAKYQEFSKIF</sequence>
<dbReference type="PANTHER" id="PTHR23074">
    <property type="entry name" value="AAA DOMAIN-CONTAINING"/>
    <property type="match status" value="1"/>
</dbReference>
<keyword evidence="7" id="KW-1185">Reference proteome</keyword>
<feature type="domain" description="AAA+ ATPase" evidence="5">
    <location>
        <begin position="105"/>
        <end position="232"/>
    </location>
</feature>
<dbReference type="GO" id="GO:0016197">
    <property type="term" value="P:endosomal transport"/>
    <property type="evidence" value="ECO:0007669"/>
    <property type="project" value="TreeGrafter"/>
</dbReference>
<dbReference type="InterPro" id="IPR015415">
    <property type="entry name" value="Spast_Vps4_C"/>
</dbReference>
<dbReference type="InParanoid" id="D2VMJ6"/>
<dbReference type="SMART" id="SM00382">
    <property type="entry name" value="AAA"/>
    <property type="match status" value="1"/>
</dbReference>
<dbReference type="EMBL" id="GG738882">
    <property type="protein sequence ID" value="EFC41998.1"/>
    <property type="molecule type" value="Genomic_DNA"/>
</dbReference>
<dbReference type="PROSITE" id="PS00674">
    <property type="entry name" value="AAA"/>
    <property type="match status" value="1"/>
</dbReference>
<keyword evidence="2 3" id="KW-0067">ATP-binding</keyword>
<dbReference type="GO" id="GO:0007033">
    <property type="term" value="P:vacuole organization"/>
    <property type="evidence" value="ECO:0007669"/>
    <property type="project" value="TreeGrafter"/>
</dbReference>
<dbReference type="InterPro" id="IPR003593">
    <property type="entry name" value="AAA+_ATPase"/>
</dbReference>
<dbReference type="Gene3D" id="1.10.8.60">
    <property type="match status" value="1"/>
</dbReference>
<dbReference type="STRING" id="5762.D2VMJ6"/>
<dbReference type="PANTHER" id="PTHR23074:SF83">
    <property type="entry name" value="VACUOLAR PROTEIN SORTING-ASSOCIATED PROTEIN 4A"/>
    <property type="match status" value="1"/>
</dbReference>
<dbReference type="FunFam" id="1.10.8.60:FF:000015">
    <property type="entry name" value="vacuolar protein sorting-associated protein 4A"/>
    <property type="match status" value="1"/>
</dbReference>
<dbReference type="Pfam" id="PF17862">
    <property type="entry name" value="AAA_lid_3"/>
    <property type="match status" value="1"/>
</dbReference>
<dbReference type="GO" id="GO:0005524">
    <property type="term" value="F:ATP binding"/>
    <property type="evidence" value="ECO:0007669"/>
    <property type="project" value="UniProtKB-KW"/>
</dbReference>
<proteinExistence type="inferred from homology"/>
<dbReference type="OMA" id="KCQQATH"/>